<keyword evidence="5 6" id="KW-0472">Membrane</keyword>
<dbReference type="PANTHER" id="PTHR11266:SF81">
    <property type="entry name" value="GH12661P-RELATED"/>
    <property type="match status" value="1"/>
</dbReference>
<accession>A0A8B7NCT6</accession>
<evidence type="ECO:0000256" key="1">
    <source>
        <dbReference type="ARBA" id="ARBA00004141"/>
    </source>
</evidence>
<dbReference type="PANTHER" id="PTHR11266">
    <property type="entry name" value="PEROXISOMAL MEMBRANE PROTEIN 2, PXMP2 MPV17"/>
    <property type="match status" value="1"/>
</dbReference>
<gene>
    <name evidence="8" type="primary">LOC108668676</name>
</gene>
<dbReference type="GeneID" id="108668676"/>
<dbReference type="InterPro" id="IPR007248">
    <property type="entry name" value="Mpv17_PMP22"/>
</dbReference>
<dbReference type="GO" id="GO:0005739">
    <property type="term" value="C:mitochondrion"/>
    <property type="evidence" value="ECO:0007669"/>
    <property type="project" value="TreeGrafter"/>
</dbReference>
<keyword evidence="7" id="KW-1185">Reference proteome</keyword>
<keyword evidence="3 6" id="KW-0812">Transmembrane</keyword>
<name>A0A8B7NCT6_HYAAZ</name>
<evidence type="ECO:0000313" key="7">
    <source>
        <dbReference type="Proteomes" id="UP000694843"/>
    </source>
</evidence>
<dbReference type="OrthoDB" id="10267969at2759"/>
<evidence type="ECO:0000256" key="6">
    <source>
        <dbReference type="RuleBase" id="RU363053"/>
    </source>
</evidence>
<comment type="similarity">
    <text evidence="2 6">Belongs to the peroxisomal membrane protein PXMP2/4 family.</text>
</comment>
<evidence type="ECO:0000256" key="4">
    <source>
        <dbReference type="ARBA" id="ARBA00022989"/>
    </source>
</evidence>
<proteinExistence type="inferred from homology"/>
<dbReference type="KEGG" id="hazt:108668676"/>
<reference evidence="8" key="1">
    <citation type="submission" date="2025-08" db="UniProtKB">
        <authorList>
            <consortium name="RefSeq"/>
        </authorList>
    </citation>
    <scope>IDENTIFICATION</scope>
    <source>
        <tissue evidence="8">Whole organism</tissue>
    </source>
</reference>
<evidence type="ECO:0000256" key="3">
    <source>
        <dbReference type="ARBA" id="ARBA00022692"/>
    </source>
</evidence>
<dbReference type="Proteomes" id="UP000694843">
    <property type="component" value="Unplaced"/>
</dbReference>
<protein>
    <submittedName>
        <fullName evidence="8">Mpv17-like protein 2 isoform X1</fullName>
    </submittedName>
</protein>
<organism evidence="7 8">
    <name type="scientific">Hyalella azteca</name>
    <name type="common">Amphipod</name>
    <dbReference type="NCBI Taxonomy" id="294128"/>
    <lineage>
        <taxon>Eukaryota</taxon>
        <taxon>Metazoa</taxon>
        <taxon>Ecdysozoa</taxon>
        <taxon>Arthropoda</taxon>
        <taxon>Crustacea</taxon>
        <taxon>Multicrustacea</taxon>
        <taxon>Malacostraca</taxon>
        <taxon>Eumalacostraca</taxon>
        <taxon>Peracarida</taxon>
        <taxon>Amphipoda</taxon>
        <taxon>Senticaudata</taxon>
        <taxon>Talitrida</taxon>
        <taxon>Talitroidea</taxon>
        <taxon>Hyalellidae</taxon>
        <taxon>Hyalella</taxon>
    </lineage>
</organism>
<feature type="transmembrane region" description="Helical" evidence="6">
    <location>
        <begin position="98"/>
        <end position="120"/>
    </location>
</feature>
<dbReference type="AlphaFoldDB" id="A0A8B7NCT6"/>
<dbReference type="GO" id="GO:0016020">
    <property type="term" value="C:membrane"/>
    <property type="evidence" value="ECO:0007669"/>
    <property type="project" value="UniProtKB-SubCell"/>
</dbReference>
<keyword evidence="4 6" id="KW-1133">Transmembrane helix</keyword>
<evidence type="ECO:0000256" key="5">
    <source>
        <dbReference type="ARBA" id="ARBA00023136"/>
    </source>
</evidence>
<dbReference type="OMA" id="CAPTMIG"/>
<dbReference type="Pfam" id="PF04117">
    <property type="entry name" value="Mpv17_PMP22"/>
    <property type="match status" value="1"/>
</dbReference>
<evidence type="ECO:0000256" key="2">
    <source>
        <dbReference type="ARBA" id="ARBA00006824"/>
    </source>
</evidence>
<comment type="subcellular location">
    <subcellularLocation>
        <location evidence="1">Membrane</location>
        <topology evidence="1">Multi-pass membrane protein</topology>
    </subcellularLocation>
</comment>
<evidence type="ECO:0000313" key="8">
    <source>
        <dbReference type="RefSeq" id="XP_018011408.1"/>
    </source>
</evidence>
<dbReference type="RefSeq" id="XP_018011408.1">
    <property type="nucleotide sequence ID" value="XM_018155919.2"/>
</dbReference>
<dbReference type="GO" id="GO:0061668">
    <property type="term" value="P:mitochondrial ribosome assembly"/>
    <property type="evidence" value="ECO:0007669"/>
    <property type="project" value="TreeGrafter"/>
</dbReference>
<comment type="caution">
    <text evidence="6">Lacks conserved residue(s) required for the propagation of feature annotation.</text>
</comment>
<sequence>MKNVSKLAKSAKIIWQTCFSHKNLWVTNTLTCGTLFAVGDVIQQQAERVRGVHAYHDWPRTGRLFVVGLSQGPPHHIFYLWLDKLLPQKTAKTVFKKILMDQFIAAPFFAVTFFLMAGLLEGKDLPSAWQEFKTKFPAVYMFDWIIWPPSQAINFLYVPTQYRVLYVNAVTVLWDVFLSHMKHYDQHVGAVVYESSEVTVGATCKDEAHNGAREHSCHKQL</sequence>